<protein>
    <submittedName>
        <fullName evidence="1">Uncharacterized protein</fullName>
    </submittedName>
</protein>
<dbReference type="eggNOG" id="ENOG502RHPM">
    <property type="taxonomic scope" value="Eukaryota"/>
</dbReference>
<organism evidence="1 2">
    <name type="scientific">Dictyostelium purpureum</name>
    <name type="common">Slime mold</name>
    <dbReference type="NCBI Taxonomy" id="5786"/>
    <lineage>
        <taxon>Eukaryota</taxon>
        <taxon>Amoebozoa</taxon>
        <taxon>Evosea</taxon>
        <taxon>Eumycetozoa</taxon>
        <taxon>Dictyostelia</taxon>
        <taxon>Dictyosteliales</taxon>
        <taxon>Dictyosteliaceae</taxon>
        <taxon>Dictyostelium</taxon>
    </lineage>
</organism>
<dbReference type="OMA" id="DKFQIFP"/>
<name>F0ZMB2_DICPU</name>
<keyword evidence="2" id="KW-1185">Reference proteome</keyword>
<dbReference type="GeneID" id="10501965"/>
<evidence type="ECO:0000313" key="1">
    <source>
        <dbReference type="EMBL" id="EGC34929.1"/>
    </source>
</evidence>
<accession>F0ZMB2</accession>
<dbReference type="AlphaFoldDB" id="F0ZMB2"/>
<dbReference type="VEuPathDB" id="AmoebaDB:DICPUDRAFT_34221"/>
<evidence type="ECO:0000313" key="2">
    <source>
        <dbReference type="Proteomes" id="UP000001064"/>
    </source>
</evidence>
<dbReference type="EMBL" id="GL871078">
    <property type="protein sequence ID" value="EGC34929.1"/>
    <property type="molecule type" value="Genomic_DNA"/>
</dbReference>
<dbReference type="InParanoid" id="F0ZMB2"/>
<proteinExistence type="predicted"/>
<dbReference type="RefSeq" id="XP_003288562.1">
    <property type="nucleotide sequence ID" value="XM_003288514.1"/>
</dbReference>
<dbReference type="OrthoDB" id="20732at2759"/>
<dbReference type="Proteomes" id="UP000001064">
    <property type="component" value="Unassembled WGS sequence"/>
</dbReference>
<dbReference type="KEGG" id="dpp:DICPUDRAFT_34221"/>
<sequence length="343" mass="39797">MNSLIKSTNILKLNSNSLFLSKCNYSVLSQKKFDKIKNKRDKEQRLLKEEKEKFFSEQSSVSVEDLDYPQVLNNVKEKYQKYGAISNHLVAALFRKSKTSEELFQSLAFYKRVGNKSSEFFKPSQKTYIFESFLKNNQIPLFSEMLIHSDKFQIFPQMNVFVKCVSQLLSKHEGEVELAASLLSTYQLRNNLTVPDSFLNSLGKRVDAEGASLKVIDLLKIYPVNLKLGITSDLGKYIIRSAYLEENKEEIYKVLVEKTDKFDQFDVITKSEYVTFEIIANHNVESHKYSNEIINNENVYNQVVKNLEKLLNNENTSENTKNNIKRSISNFTIDPKLKNHFNL</sequence>
<gene>
    <name evidence="1" type="ORF">DICPUDRAFT_34221</name>
</gene>
<reference evidence="2" key="1">
    <citation type="journal article" date="2011" name="Genome Biol.">
        <title>Comparative genomics of the social amoebae Dictyostelium discoideum and Dictyostelium purpureum.</title>
        <authorList>
            <consortium name="US DOE Joint Genome Institute (JGI-PGF)"/>
            <person name="Sucgang R."/>
            <person name="Kuo A."/>
            <person name="Tian X."/>
            <person name="Salerno W."/>
            <person name="Parikh A."/>
            <person name="Feasley C.L."/>
            <person name="Dalin E."/>
            <person name="Tu H."/>
            <person name="Huang E."/>
            <person name="Barry K."/>
            <person name="Lindquist E."/>
            <person name="Shapiro H."/>
            <person name="Bruce D."/>
            <person name="Schmutz J."/>
            <person name="Salamov A."/>
            <person name="Fey P."/>
            <person name="Gaudet P."/>
            <person name="Anjard C."/>
            <person name="Babu M.M."/>
            <person name="Basu S."/>
            <person name="Bushmanova Y."/>
            <person name="van der Wel H."/>
            <person name="Katoh-Kurasawa M."/>
            <person name="Dinh C."/>
            <person name="Coutinho P.M."/>
            <person name="Saito T."/>
            <person name="Elias M."/>
            <person name="Schaap P."/>
            <person name="Kay R.R."/>
            <person name="Henrissat B."/>
            <person name="Eichinger L."/>
            <person name="Rivero F."/>
            <person name="Putnam N.H."/>
            <person name="West C.M."/>
            <person name="Loomis W.F."/>
            <person name="Chisholm R.L."/>
            <person name="Shaulsky G."/>
            <person name="Strassmann J.E."/>
            <person name="Queller D.C."/>
            <person name="Kuspa A."/>
            <person name="Grigoriev I.V."/>
        </authorList>
    </citation>
    <scope>NUCLEOTIDE SEQUENCE [LARGE SCALE GENOMIC DNA]</scope>
    <source>
        <strain evidence="2">QSDP1</strain>
    </source>
</reference>